<gene>
    <name evidence="1" type="ORF">SAMN05444266_10177</name>
</gene>
<protein>
    <submittedName>
        <fullName evidence="1">Uncharacterized protein</fullName>
    </submittedName>
</protein>
<name>A0A1M6V613_9BACT</name>
<reference evidence="1 2" key="1">
    <citation type="submission" date="2016-11" db="EMBL/GenBank/DDBJ databases">
        <authorList>
            <person name="Jaros S."/>
            <person name="Januszkiewicz K."/>
            <person name="Wedrychowicz H."/>
        </authorList>
    </citation>
    <scope>NUCLEOTIDE SEQUENCE [LARGE SCALE GENOMIC DNA]</scope>
    <source>
        <strain evidence="1 2">DSM 27406</strain>
    </source>
</reference>
<sequence>MAYSGINHTICLWLHELTAAQFCINCTGEIKHHPWLFPPHKISSPGVTRGCPREVAFRSNNRYKSLHLLKSNHLLSIFQFYNYREIYKHPHEDVVR</sequence>
<dbReference type="AlphaFoldDB" id="A0A1M6V613"/>
<keyword evidence="2" id="KW-1185">Reference proteome</keyword>
<accession>A0A1M6V613</accession>
<proteinExistence type="predicted"/>
<organism evidence="1 2">
    <name type="scientific">Chitinophaga jiangningensis</name>
    <dbReference type="NCBI Taxonomy" id="1419482"/>
    <lineage>
        <taxon>Bacteria</taxon>
        <taxon>Pseudomonadati</taxon>
        <taxon>Bacteroidota</taxon>
        <taxon>Chitinophagia</taxon>
        <taxon>Chitinophagales</taxon>
        <taxon>Chitinophagaceae</taxon>
        <taxon>Chitinophaga</taxon>
    </lineage>
</organism>
<evidence type="ECO:0000313" key="2">
    <source>
        <dbReference type="Proteomes" id="UP000184420"/>
    </source>
</evidence>
<dbReference type="Proteomes" id="UP000184420">
    <property type="component" value="Unassembled WGS sequence"/>
</dbReference>
<evidence type="ECO:0000313" key="1">
    <source>
        <dbReference type="EMBL" id="SHK76845.1"/>
    </source>
</evidence>
<dbReference type="EMBL" id="FRBL01000001">
    <property type="protein sequence ID" value="SHK76845.1"/>
    <property type="molecule type" value="Genomic_DNA"/>
</dbReference>